<feature type="non-terminal residue" evidence="1">
    <location>
        <position position="1"/>
    </location>
</feature>
<comment type="caution">
    <text evidence="1">The sequence shown here is derived from an EMBL/GenBank/DDBJ whole genome shotgun (WGS) entry which is preliminary data.</text>
</comment>
<dbReference type="OrthoDB" id="72726at2759"/>
<reference evidence="1" key="1">
    <citation type="journal article" date="2020" name="Stud. Mycol.">
        <title>101 Dothideomycetes genomes: a test case for predicting lifestyles and emergence of pathogens.</title>
        <authorList>
            <person name="Haridas S."/>
            <person name="Albert R."/>
            <person name="Binder M."/>
            <person name="Bloem J."/>
            <person name="Labutti K."/>
            <person name="Salamov A."/>
            <person name="Andreopoulos B."/>
            <person name="Baker S."/>
            <person name="Barry K."/>
            <person name="Bills G."/>
            <person name="Bluhm B."/>
            <person name="Cannon C."/>
            <person name="Castanera R."/>
            <person name="Culley D."/>
            <person name="Daum C."/>
            <person name="Ezra D."/>
            <person name="Gonzalez J."/>
            <person name="Henrissat B."/>
            <person name="Kuo A."/>
            <person name="Liang C."/>
            <person name="Lipzen A."/>
            <person name="Lutzoni F."/>
            <person name="Magnuson J."/>
            <person name="Mondo S."/>
            <person name="Nolan M."/>
            <person name="Ohm R."/>
            <person name="Pangilinan J."/>
            <person name="Park H.-J."/>
            <person name="Ramirez L."/>
            <person name="Alfaro M."/>
            <person name="Sun H."/>
            <person name="Tritt A."/>
            <person name="Yoshinaga Y."/>
            <person name="Zwiers L.-H."/>
            <person name="Turgeon B."/>
            <person name="Goodwin S."/>
            <person name="Spatafora J."/>
            <person name="Crous P."/>
            <person name="Grigoriev I."/>
        </authorList>
    </citation>
    <scope>NUCLEOTIDE SEQUENCE</scope>
    <source>
        <strain evidence="1">CBS 101060</strain>
    </source>
</reference>
<dbReference type="Proteomes" id="UP000799429">
    <property type="component" value="Unassembled WGS sequence"/>
</dbReference>
<evidence type="ECO:0000313" key="2">
    <source>
        <dbReference type="Proteomes" id="UP000799429"/>
    </source>
</evidence>
<organism evidence="1 2">
    <name type="scientific">Patellaria atrata CBS 101060</name>
    <dbReference type="NCBI Taxonomy" id="1346257"/>
    <lineage>
        <taxon>Eukaryota</taxon>
        <taxon>Fungi</taxon>
        <taxon>Dikarya</taxon>
        <taxon>Ascomycota</taxon>
        <taxon>Pezizomycotina</taxon>
        <taxon>Dothideomycetes</taxon>
        <taxon>Dothideomycetes incertae sedis</taxon>
        <taxon>Patellariales</taxon>
        <taxon>Patellariaceae</taxon>
        <taxon>Patellaria</taxon>
    </lineage>
</organism>
<feature type="non-terminal residue" evidence="1">
    <location>
        <position position="231"/>
    </location>
</feature>
<accession>A0A9P4VNY6</accession>
<dbReference type="AlphaFoldDB" id="A0A9P4VNY6"/>
<gene>
    <name evidence="1" type="ORF">M501DRAFT_923516</name>
</gene>
<name>A0A9P4VNY6_9PEZI</name>
<evidence type="ECO:0000313" key="1">
    <source>
        <dbReference type="EMBL" id="KAF2834944.1"/>
    </source>
</evidence>
<keyword evidence="2" id="KW-1185">Reference proteome</keyword>
<proteinExistence type="predicted"/>
<protein>
    <recommendedName>
        <fullName evidence="3">F-box domain-containing protein</fullName>
    </recommendedName>
</protein>
<dbReference type="EMBL" id="MU006113">
    <property type="protein sequence ID" value="KAF2834944.1"/>
    <property type="molecule type" value="Genomic_DNA"/>
</dbReference>
<sequence length="231" mass="26938">ISQTPRLTGLSQELRDQIFRSLFQDTTLTFVLTDTSKIVRREINTEANNLTLLRTCKQIRQDVKDIWIRNSLFTFEAVGALLKAMTSWPVYIVSKIQDVKLVLNHSMRLKYKGFDQSRDPVGIVELLGILSNLKLERLIIQNAAHLSVTYLRIQDLVKYGHGWRELRYVRTTSDLLDFDHRDHVIWRIGLCLCDGDDFQREPQPAAWTKYLLERDGQESGSVVKVYRTREE</sequence>
<evidence type="ECO:0008006" key="3">
    <source>
        <dbReference type="Google" id="ProtNLM"/>
    </source>
</evidence>